<dbReference type="Pfam" id="PF00888">
    <property type="entry name" value="Cullin"/>
    <property type="match status" value="1"/>
</dbReference>
<dbReference type="InterPro" id="IPR019559">
    <property type="entry name" value="Cullin_neddylation_domain"/>
</dbReference>
<evidence type="ECO:0000259" key="5">
    <source>
        <dbReference type="PROSITE" id="PS50069"/>
    </source>
</evidence>
<accession>A0A875SA27</accession>
<dbReference type="Gene3D" id="1.20.1310.10">
    <property type="entry name" value="Cullin Repeats"/>
    <property type="match status" value="1"/>
</dbReference>
<evidence type="ECO:0000313" key="7">
    <source>
        <dbReference type="Proteomes" id="UP000662931"/>
    </source>
</evidence>
<dbReference type="AlphaFoldDB" id="A0A875SA27"/>
<dbReference type="Gene3D" id="1.10.10.10">
    <property type="entry name" value="Winged helix-like DNA-binding domain superfamily/Winged helix DNA-binding domain"/>
    <property type="match status" value="1"/>
</dbReference>
<dbReference type="PANTHER" id="PTHR11932">
    <property type="entry name" value="CULLIN"/>
    <property type="match status" value="1"/>
</dbReference>
<dbReference type="InterPro" id="IPR001373">
    <property type="entry name" value="Cullin_N"/>
</dbReference>
<dbReference type="SUPFAM" id="SSF74788">
    <property type="entry name" value="Cullin repeat-like"/>
    <property type="match status" value="1"/>
</dbReference>
<evidence type="ECO:0000313" key="6">
    <source>
        <dbReference type="EMBL" id="QPG75864.1"/>
    </source>
</evidence>
<dbReference type="InterPro" id="IPR036390">
    <property type="entry name" value="WH_DNA-bd_sf"/>
</dbReference>
<sequence length="847" mass="97621">MNSEFDILLDDSNVTQFGFPSFPLSSSSDHSYGYEPSVVNGKRDLVHTNSARPRKRRITDSSEGESSEEVQSRLKYFEGAKALLPQAFEEIIRGKTTSQLQRSLVELQHLCQSMAEDEEFIHSLCLKGNEIFDDELLSSFQDKLISTEDDPMTAFVEMYSDWYLRVQRLQQVFLILDNSRVFRRSYLERPLIAYWMLKFSAGIIESRQRNPADITLFDMEESRTRNNILLGLCDLLKELLQSPPYIFESPKGVIFDRFLTIMQDLRIFHSQVDSSNDTVLIATLSLCFKKAASDLRDNWLSLAAEDYLGHCENAYNQIVIIIDMLGSRLGDKFTHEINLFGESAMSILIKSEQVQTRILTILFPDFLNNHAPCAFLYKVYSVNVWDIVPLVELFCESVSTYLHGWLQEQMLSCQKASKDKSYSIIESLIEYIRSVSAAIEIAFKGEQRFIFHFSTTCEKTVADIDHCDEFIAESLVHYIFGRMSADSSDKTISSQDQELWSYIMKILVMIPDKKRMFLSRYKMLLSRRLLHSSFITPYSNTNDEPACLWREKRLLEMLQENFGVDYTESLNKMIGDLSHSNKVLYQFRRKVHTPVKLSFCCLNSSNWRPPPGNRRVNIPDCLRGIADKYEAMLSQENPVIFDWKFYLHRVTIAITFDVSDPSSCQTVQCSIYQAAILLAFEGIDILDKVSLLTTTGMEENFLDANLKYLTDGSYKVMLQTDNNYMINDSFKCDKKIVKLSTNISSSVQSTTEIPVAVRTGTERDPVEMLTARLRAFMMRTLKNLGPRKHERLTAEVLESLSKDRVDFEEILKNSGRSFTTLIKETVEQLIGEEFIRRDDTDGYKYIP</sequence>
<dbReference type="KEGG" id="bnn:FOA43_003248"/>
<evidence type="ECO:0000256" key="1">
    <source>
        <dbReference type="ARBA" id="ARBA00006019"/>
    </source>
</evidence>
<dbReference type="InterPro" id="IPR036388">
    <property type="entry name" value="WH-like_DNA-bd_sf"/>
</dbReference>
<gene>
    <name evidence="6" type="ORF">FOA43_003248</name>
</gene>
<protein>
    <recommendedName>
        <fullName evidence="5">Cullin family profile domain-containing protein</fullName>
    </recommendedName>
</protein>
<dbReference type="Pfam" id="PF26557">
    <property type="entry name" value="Cullin_AB"/>
    <property type="match status" value="1"/>
</dbReference>
<dbReference type="GO" id="GO:0031625">
    <property type="term" value="F:ubiquitin protein ligase binding"/>
    <property type="evidence" value="ECO:0007669"/>
    <property type="project" value="InterPro"/>
</dbReference>
<dbReference type="OrthoDB" id="27073at2759"/>
<dbReference type="EMBL" id="CP064815">
    <property type="protein sequence ID" value="QPG75864.1"/>
    <property type="molecule type" value="Genomic_DNA"/>
</dbReference>
<dbReference type="RefSeq" id="XP_038779429.1">
    <property type="nucleotide sequence ID" value="XM_038923501.1"/>
</dbReference>
<organism evidence="6 7">
    <name type="scientific">Eeniella nana</name>
    <name type="common">Yeast</name>
    <name type="synonym">Brettanomyces nanus</name>
    <dbReference type="NCBI Taxonomy" id="13502"/>
    <lineage>
        <taxon>Eukaryota</taxon>
        <taxon>Fungi</taxon>
        <taxon>Dikarya</taxon>
        <taxon>Ascomycota</taxon>
        <taxon>Saccharomycotina</taxon>
        <taxon>Pichiomycetes</taxon>
        <taxon>Pichiales</taxon>
        <taxon>Pichiaceae</taxon>
        <taxon>Brettanomyces</taxon>
    </lineage>
</organism>
<reference evidence="6" key="1">
    <citation type="submission" date="2020-10" db="EMBL/GenBank/DDBJ databases">
        <authorList>
            <person name="Roach M.J.R."/>
        </authorList>
    </citation>
    <scope>NUCLEOTIDE SEQUENCE</scope>
    <source>
        <strain evidence="6">CBS 1945</strain>
    </source>
</reference>
<name>A0A875SA27_EENNA</name>
<dbReference type="InterPro" id="IPR016159">
    <property type="entry name" value="Cullin_repeat-like_dom_sf"/>
</dbReference>
<evidence type="ECO:0000256" key="2">
    <source>
        <dbReference type="PROSITE-ProRule" id="PRU00330"/>
    </source>
</evidence>
<dbReference type="SUPFAM" id="SSF75632">
    <property type="entry name" value="Cullin homology domain"/>
    <property type="match status" value="1"/>
</dbReference>
<dbReference type="GO" id="GO:0006511">
    <property type="term" value="P:ubiquitin-dependent protein catabolic process"/>
    <property type="evidence" value="ECO:0007669"/>
    <property type="project" value="InterPro"/>
</dbReference>
<proteinExistence type="inferred from homology"/>
<evidence type="ECO:0000256" key="4">
    <source>
        <dbReference type="SAM" id="MobiDB-lite"/>
    </source>
</evidence>
<dbReference type="SMART" id="SM00182">
    <property type="entry name" value="CULLIN"/>
    <property type="match status" value="1"/>
</dbReference>
<dbReference type="GeneID" id="62196648"/>
<comment type="similarity">
    <text evidence="1 2 3">Belongs to the cullin family.</text>
</comment>
<feature type="domain" description="Cullin family profile" evidence="5">
    <location>
        <begin position="470"/>
        <end position="710"/>
    </location>
</feature>
<dbReference type="InterPro" id="IPR045093">
    <property type="entry name" value="Cullin"/>
</dbReference>
<dbReference type="Proteomes" id="UP000662931">
    <property type="component" value="Chromosome 4"/>
</dbReference>
<dbReference type="InterPro" id="IPR016158">
    <property type="entry name" value="Cullin_homology"/>
</dbReference>
<dbReference type="InterPro" id="IPR059120">
    <property type="entry name" value="Cullin-like_AB"/>
</dbReference>
<dbReference type="SMART" id="SM00884">
    <property type="entry name" value="Cullin_Nedd8"/>
    <property type="match status" value="1"/>
</dbReference>
<dbReference type="InterPro" id="IPR036317">
    <property type="entry name" value="Cullin_homology_sf"/>
</dbReference>
<dbReference type="SUPFAM" id="SSF46785">
    <property type="entry name" value="Winged helix' DNA-binding domain"/>
    <property type="match status" value="1"/>
</dbReference>
<feature type="region of interest" description="Disordered" evidence="4">
    <location>
        <begin position="43"/>
        <end position="70"/>
    </location>
</feature>
<dbReference type="PROSITE" id="PS50069">
    <property type="entry name" value="CULLIN_2"/>
    <property type="match status" value="1"/>
</dbReference>
<dbReference type="Gene3D" id="3.30.230.130">
    <property type="entry name" value="Cullin, Chain C, Domain 2"/>
    <property type="match status" value="1"/>
</dbReference>
<evidence type="ECO:0000256" key="3">
    <source>
        <dbReference type="RuleBase" id="RU003829"/>
    </source>
</evidence>
<keyword evidence="7" id="KW-1185">Reference proteome</keyword>